<dbReference type="EMBL" id="CAWUOM010000107">
    <property type="protein sequence ID" value="CAK7272427.1"/>
    <property type="molecule type" value="Genomic_DNA"/>
</dbReference>
<protein>
    <submittedName>
        <fullName evidence="1">Uncharacterized protein</fullName>
    </submittedName>
</protein>
<comment type="caution">
    <text evidence="1">The sequence shown here is derived from an EMBL/GenBank/DDBJ whole genome shotgun (WGS) entry which is preliminary data.</text>
</comment>
<dbReference type="Proteomes" id="UP001642501">
    <property type="component" value="Unassembled WGS sequence"/>
</dbReference>
<sequence>MERSGLGRITWWPLSPPAQAAFTEARFFLRVLGRLAGEGEGDGVEAEVAAMVDAEFVVVGSVAVARHELIALFCTTGTGAVGGGD</sequence>
<accession>A0ABP0DYR2</accession>
<reference evidence="1 2" key="1">
    <citation type="submission" date="2024-01" db="EMBL/GenBank/DDBJ databases">
        <authorList>
            <person name="Allen C."/>
            <person name="Tagirdzhanova G."/>
        </authorList>
    </citation>
    <scope>NUCLEOTIDE SEQUENCE [LARGE SCALE GENOMIC DNA]</scope>
    <source>
        <strain evidence="1 2">CBS 573.63</strain>
    </source>
</reference>
<keyword evidence="2" id="KW-1185">Reference proteome</keyword>
<gene>
    <name evidence="1" type="ORF">SEPCBS57363_005124</name>
</gene>
<name>A0ABP0DYR2_9PEZI</name>
<evidence type="ECO:0000313" key="2">
    <source>
        <dbReference type="Proteomes" id="UP001642501"/>
    </source>
</evidence>
<organism evidence="1 2">
    <name type="scientific">Sporothrix epigloea</name>
    <dbReference type="NCBI Taxonomy" id="1892477"/>
    <lineage>
        <taxon>Eukaryota</taxon>
        <taxon>Fungi</taxon>
        <taxon>Dikarya</taxon>
        <taxon>Ascomycota</taxon>
        <taxon>Pezizomycotina</taxon>
        <taxon>Sordariomycetes</taxon>
        <taxon>Sordariomycetidae</taxon>
        <taxon>Ophiostomatales</taxon>
        <taxon>Ophiostomataceae</taxon>
        <taxon>Sporothrix</taxon>
    </lineage>
</organism>
<evidence type="ECO:0000313" key="1">
    <source>
        <dbReference type="EMBL" id="CAK7272427.1"/>
    </source>
</evidence>
<proteinExistence type="predicted"/>